<feature type="region of interest" description="Disordered" evidence="1">
    <location>
        <begin position="242"/>
        <end position="270"/>
    </location>
</feature>
<protein>
    <submittedName>
        <fullName evidence="2">Uncharacterized protein</fullName>
    </submittedName>
</protein>
<sequence length="270" mass="30334">MSFFNLDSQRNELILLSSTSFQSFLNYLSSRTQSCGMTLALMSTDITHNSKKKYIEYFLNELILHGSMGVACLGLGSTLHPDELHTPRVLARLVRLSTSNMLGDFQAVLCVVQDTIGAEEDPHLMHYEGNWWSKFLDDTKPPTVDFTVFYNYWFNQRATLPRPKITPIHVSFDLSLMVEQDLEELEGLLQKMSEEMDADIEATQSELTRLTVAIAKVDLQILELKREEAEAVEAEEARIRAELSKGEETAPRAGGKQVPLSSQGAGTRAD</sequence>
<gene>
    <name evidence="2" type="ORF">FA13DRAFT_1796101</name>
</gene>
<dbReference type="AlphaFoldDB" id="A0A4Y7SVX3"/>
<dbReference type="Proteomes" id="UP000298030">
    <property type="component" value="Unassembled WGS sequence"/>
</dbReference>
<evidence type="ECO:0000313" key="2">
    <source>
        <dbReference type="EMBL" id="TEB26025.1"/>
    </source>
</evidence>
<evidence type="ECO:0000313" key="3">
    <source>
        <dbReference type="Proteomes" id="UP000298030"/>
    </source>
</evidence>
<organism evidence="2 3">
    <name type="scientific">Coprinellus micaceus</name>
    <name type="common">Glistening ink-cap mushroom</name>
    <name type="synonym">Coprinus micaceus</name>
    <dbReference type="NCBI Taxonomy" id="71717"/>
    <lineage>
        <taxon>Eukaryota</taxon>
        <taxon>Fungi</taxon>
        <taxon>Dikarya</taxon>
        <taxon>Basidiomycota</taxon>
        <taxon>Agaricomycotina</taxon>
        <taxon>Agaricomycetes</taxon>
        <taxon>Agaricomycetidae</taxon>
        <taxon>Agaricales</taxon>
        <taxon>Agaricineae</taxon>
        <taxon>Psathyrellaceae</taxon>
        <taxon>Coprinellus</taxon>
    </lineage>
</organism>
<name>A0A4Y7SVX3_COPMI</name>
<dbReference type="EMBL" id="QPFP01000052">
    <property type="protein sequence ID" value="TEB26025.1"/>
    <property type="molecule type" value="Genomic_DNA"/>
</dbReference>
<proteinExistence type="predicted"/>
<feature type="compositionally biased region" description="Polar residues" evidence="1">
    <location>
        <begin position="259"/>
        <end position="270"/>
    </location>
</feature>
<accession>A0A4Y7SVX3</accession>
<comment type="caution">
    <text evidence="2">The sequence shown here is derived from an EMBL/GenBank/DDBJ whole genome shotgun (WGS) entry which is preliminary data.</text>
</comment>
<reference evidence="2 3" key="1">
    <citation type="journal article" date="2019" name="Nat. Ecol. Evol.">
        <title>Megaphylogeny resolves global patterns of mushroom evolution.</title>
        <authorList>
            <person name="Varga T."/>
            <person name="Krizsan K."/>
            <person name="Foldi C."/>
            <person name="Dima B."/>
            <person name="Sanchez-Garcia M."/>
            <person name="Sanchez-Ramirez S."/>
            <person name="Szollosi G.J."/>
            <person name="Szarkandi J.G."/>
            <person name="Papp V."/>
            <person name="Albert L."/>
            <person name="Andreopoulos W."/>
            <person name="Angelini C."/>
            <person name="Antonin V."/>
            <person name="Barry K.W."/>
            <person name="Bougher N.L."/>
            <person name="Buchanan P."/>
            <person name="Buyck B."/>
            <person name="Bense V."/>
            <person name="Catcheside P."/>
            <person name="Chovatia M."/>
            <person name="Cooper J."/>
            <person name="Damon W."/>
            <person name="Desjardin D."/>
            <person name="Finy P."/>
            <person name="Geml J."/>
            <person name="Haridas S."/>
            <person name="Hughes K."/>
            <person name="Justo A."/>
            <person name="Karasinski D."/>
            <person name="Kautmanova I."/>
            <person name="Kiss B."/>
            <person name="Kocsube S."/>
            <person name="Kotiranta H."/>
            <person name="LaButti K.M."/>
            <person name="Lechner B.E."/>
            <person name="Liimatainen K."/>
            <person name="Lipzen A."/>
            <person name="Lukacs Z."/>
            <person name="Mihaltcheva S."/>
            <person name="Morgado L.N."/>
            <person name="Niskanen T."/>
            <person name="Noordeloos M.E."/>
            <person name="Ohm R.A."/>
            <person name="Ortiz-Santana B."/>
            <person name="Ovrebo C."/>
            <person name="Racz N."/>
            <person name="Riley R."/>
            <person name="Savchenko A."/>
            <person name="Shiryaev A."/>
            <person name="Soop K."/>
            <person name="Spirin V."/>
            <person name="Szebenyi C."/>
            <person name="Tomsovsky M."/>
            <person name="Tulloss R.E."/>
            <person name="Uehling J."/>
            <person name="Grigoriev I.V."/>
            <person name="Vagvolgyi C."/>
            <person name="Papp T."/>
            <person name="Martin F.M."/>
            <person name="Miettinen O."/>
            <person name="Hibbett D.S."/>
            <person name="Nagy L.G."/>
        </authorList>
    </citation>
    <scope>NUCLEOTIDE SEQUENCE [LARGE SCALE GENOMIC DNA]</scope>
    <source>
        <strain evidence="2 3">FP101781</strain>
    </source>
</reference>
<evidence type="ECO:0000256" key="1">
    <source>
        <dbReference type="SAM" id="MobiDB-lite"/>
    </source>
</evidence>
<keyword evidence="3" id="KW-1185">Reference proteome</keyword>